<dbReference type="PANTHER" id="PTHR43130:SF15">
    <property type="entry name" value="THIJ_PFPI FAMILY PROTEIN (AFU_ORTHOLOGUE AFUA_5G14240)"/>
    <property type="match status" value="1"/>
</dbReference>
<dbReference type="AlphaFoldDB" id="A0AA38XBX3"/>
<evidence type="ECO:0000313" key="2">
    <source>
        <dbReference type="EMBL" id="KAJ9610623.1"/>
    </source>
</evidence>
<gene>
    <name evidence="2" type="ORF">H2200_005400</name>
</gene>
<accession>A0AA38XBX3</accession>
<proteinExistence type="predicted"/>
<dbReference type="SUPFAM" id="SSF52317">
    <property type="entry name" value="Class I glutamine amidotransferase-like"/>
    <property type="match status" value="1"/>
</dbReference>
<dbReference type="EMBL" id="JAPDRK010000007">
    <property type="protein sequence ID" value="KAJ9610623.1"/>
    <property type="molecule type" value="Genomic_DNA"/>
</dbReference>
<dbReference type="InterPro" id="IPR029062">
    <property type="entry name" value="Class_I_gatase-like"/>
</dbReference>
<dbReference type="InterPro" id="IPR002818">
    <property type="entry name" value="DJ-1/PfpI"/>
</dbReference>
<dbReference type="PANTHER" id="PTHR43130">
    <property type="entry name" value="ARAC-FAMILY TRANSCRIPTIONAL REGULATOR"/>
    <property type="match status" value="1"/>
</dbReference>
<protein>
    <recommendedName>
        <fullName evidence="1">DJ-1/PfpI domain-containing protein</fullName>
    </recommendedName>
</protein>
<dbReference type="InterPro" id="IPR052158">
    <property type="entry name" value="INH-QAR"/>
</dbReference>
<organism evidence="2 3">
    <name type="scientific">Cladophialophora chaetospira</name>
    <dbReference type="NCBI Taxonomy" id="386627"/>
    <lineage>
        <taxon>Eukaryota</taxon>
        <taxon>Fungi</taxon>
        <taxon>Dikarya</taxon>
        <taxon>Ascomycota</taxon>
        <taxon>Pezizomycotina</taxon>
        <taxon>Eurotiomycetes</taxon>
        <taxon>Chaetothyriomycetidae</taxon>
        <taxon>Chaetothyriales</taxon>
        <taxon>Herpotrichiellaceae</taxon>
        <taxon>Cladophialophora</taxon>
    </lineage>
</organism>
<evidence type="ECO:0000313" key="3">
    <source>
        <dbReference type="Proteomes" id="UP001172673"/>
    </source>
</evidence>
<evidence type="ECO:0000259" key="1">
    <source>
        <dbReference type="Pfam" id="PF01965"/>
    </source>
</evidence>
<feature type="domain" description="DJ-1/PfpI" evidence="1">
    <location>
        <begin position="66"/>
        <end position="234"/>
    </location>
</feature>
<name>A0AA38XBX3_9EURO</name>
<dbReference type="CDD" id="cd03139">
    <property type="entry name" value="GATase1_PfpI_2"/>
    <property type="match status" value="1"/>
</dbReference>
<dbReference type="Proteomes" id="UP001172673">
    <property type="component" value="Unassembled WGS sequence"/>
</dbReference>
<keyword evidence="3" id="KW-1185">Reference proteome</keyword>
<sequence>MSTSRESRSAELPLRYGLLLFPQWELLDAAGPIEALNSLSHSAKFPYASDLDFCIIAETLDPVSTGALSDDPKPFNRRIAQSIVPTHTFDNAPDIDVLIIPGGYGTGPGALHAGKDGWEPNVDALVDFIAKVYDKVEYVITVCSGSGLIAKAGLLDGHTATTNKAAWKAITPLGPRTHWVGHARSVYVSSLLKSTTIAWILTQCKSRWVVTDEGKIWTSSGVSAGMDCFLAFLEEVYGTDEKGVSWADQVSAGMEYTRARDSKADPWADVHAVQDVQPKE</sequence>
<comment type="caution">
    <text evidence="2">The sequence shown here is derived from an EMBL/GenBank/DDBJ whole genome shotgun (WGS) entry which is preliminary data.</text>
</comment>
<dbReference type="Gene3D" id="3.40.50.880">
    <property type="match status" value="1"/>
</dbReference>
<dbReference type="Pfam" id="PF01965">
    <property type="entry name" value="DJ-1_PfpI"/>
    <property type="match status" value="1"/>
</dbReference>
<reference evidence="2" key="1">
    <citation type="submission" date="2022-10" db="EMBL/GenBank/DDBJ databases">
        <title>Culturing micro-colonial fungi from biological soil crusts in the Mojave desert and describing Neophaeococcomyces mojavensis, and introducing the new genera and species Taxawa tesnikishii.</title>
        <authorList>
            <person name="Kurbessoian T."/>
            <person name="Stajich J.E."/>
        </authorList>
    </citation>
    <scope>NUCLEOTIDE SEQUENCE</scope>
    <source>
        <strain evidence="2">TK_41</strain>
    </source>
</reference>